<organism evidence="2 3">
    <name type="scientific">Cryobacterium sinapicolor</name>
    <dbReference type="NCBI Taxonomy" id="1259236"/>
    <lineage>
        <taxon>Bacteria</taxon>
        <taxon>Bacillati</taxon>
        <taxon>Actinomycetota</taxon>
        <taxon>Actinomycetes</taxon>
        <taxon>Micrococcales</taxon>
        <taxon>Microbacteriaceae</taxon>
        <taxon>Cryobacterium</taxon>
    </lineage>
</organism>
<evidence type="ECO:0000259" key="1">
    <source>
        <dbReference type="Pfam" id="PF06259"/>
    </source>
</evidence>
<name>A0ABY2J5I5_9MICO</name>
<feature type="domain" description="DUF1023" evidence="1">
    <location>
        <begin position="251"/>
        <end position="429"/>
    </location>
</feature>
<dbReference type="InterPro" id="IPR010427">
    <property type="entry name" value="DUF1023"/>
</dbReference>
<evidence type="ECO:0000313" key="3">
    <source>
        <dbReference type="Proteomes" id="UP000297853"/>
    </source>
</evidence>
<reference evidence="2 3" key="1">
    <citation type="submission" date="2019-03" db="EMBL/GenBank/DDBJ databases">
        <title>Genomics of glacier-inhabiting Cryobacterium strains.</title>
        <authorList>
            <person name="Liu Q."/>
            <person name="Xin Y.-H."/>
        </authorList>
    </citation>
    <scope>NUCLEOTIDE SEQUENCE [LARGE SCALE GENOMIC DNA]</scope>
    <source>
        <strain evidence="2 3">TMT1-23-1</strain>
    </source>
</reference>
<sequence>MLVFQARVDVLLGVREGTCPGLLLEAAVLTFSLALNGVSETIGVHALSNTVQGQPVPNRGAEPAAAEPLWLNLTARTGTSVGVPAAGDSTVSAQPIASVPRTATVATAESVRGMTGASLLAGLSSLSGAEMAAFVEQAPAQVDALLTSPPAASAVAGLWTELGADERSSMLAAAPRLVGNLEGIPFRERGRANARYLTQSLADVTERLAGATDDNERTLLTRELAVLNQVKAALRTPDGAPRRSLILLDRTGGGRAAIALGNPDTADFVTYLVPGMNYAVEQQIANWTDTANAVYAEQTAVLREQAPGGRGLTGDIRAAGVATIAWIGYEAPNVFNVGGTGLAEVGADFLEQSALGIEADRGTRRPFVSVLAHSYGSTVALTALARGTFGVDALVLVGSPGSQVQSVDRLSVAPGKVYVGSADWDPTVNSAFFGSDPGTESYGANTLGVSGGHDRVTGSWLHGSVGHNAYFDVGSESLHNMALIGTGNADLVTDGSE</sequence>
<keyword evidence="3" id="KW-1185">Reference proteome</keyword>
<accession>A0ABY2J5I5</accession>
<evidence type="ECO:0000313" key="2">
    <source>
        <dbReference type="EMBL" id="TFC98986.1"/>
    </source>
</evidence>
<dbReference type="SUPFAM" id="SSF53474">
    <property type="entry name" value="alpha/beta-Hydrolases"/>
    <property type="match status" value="1"/>
</dbReference>
<protein>
    <recommendedName>
        <fullName evidence="1">DUF1023 domain-containing protein</fullName>
    </recommendedName>
</protein>
<dbReference type="Pfam" id="PF06259">
    <property type="entry name" value="Abhydrolase_8"/>
    <property type="match status" value="1"/>
</dbReference>
<comment type="caution">
    <text evidence="2">The sequence shown here is derived from an EMBL/GenBank/DDBJ whole genome shotgun (WGS) entry which is preliminary data.</text>
</comment>
<dbReference type="Proteomes" id="UP000297853">
    <property type="component" value="Unassembled WGS sequence"/>
</dbReference>
<gene>
    <name evidence="2" type="ORF">E3T28_09515</name>
</gene>
<dbReference type="InterPro" id="IPR029058">
    <property type="entry name" value="AB_hydrolase_fold"/>
</dbReference>
<dbReference type="EMBL" id="SOGQ01000048">
    <property type="protein sequence ID" value="TFC98986.1"/>
    <property type="molecule type" value="Genomic_DNA"/>
</dbReference>
<proteinExistence type="predicted"/>